<dbReference type="EMBL" id="JAVRJZ010000007">
    <property type="protein sequence ID" value="KAK2720447.1"/>
    <property type="molecule type" value="Genomic_DNA"/>
</dbReference>
<accession>A0AA88L824</accession>
<keyword evidence="2" id="KW-1185">Reference proteome</keyword>
<evidence type="ECO:0000313" key="1">
    <source>
        <dbReference type="EMBL" id="KAK2720447.1"/>
    </source>
</evidence>
<protein>
    <submittedName>
        <fullName evidence="1">Uncharacterized protein</fullName>
    </submittedName>
</protein>
<dbReference type="AlphaFoldDB" id="A0AA88L824"/>
<dbReference type="InterPro" id="IPR012340">
    <property type="entry name" value="NA-bd_OB-fold"/>
</dbReference>
<organism evidence="1 2">
    <name type="scientific">Artemia franciscana</name>
    <name type="common">Brine shrimp</name>
    <name type="synonym">Artemia sanfranciscana</name>
    <dbReference type="NCBI Taxonomy" id="6661"/>
    <lineage>
        <taxon>Eukaryota</taxon>
        <taxon>Metazoa</taxon>
        <taxon>Ecdysozoa</taxon>
        <taxon>Arthropoda</taxon>
        <taxon>Crustacea</taxon>
        <taxon>Branchiopoda</taxon>
        <taxon>Anostraca</taxon>
        <taxon>Artemiidae</taxon>
        <taxon>Artemia</taxon>
    </lineage>
</organism>
<name>A0AA88L824_ARTSF</name>
<evidence type="ECO:0000313" key="2">
    <source>
        <dbReference type="Proteomes" id="UP001187531"/>
    </source>
</evidence>
<comment type="caution">
    <text evidence="1">The sequence shown here is derived from an EMBL/GenBank/DDBJ whole genome shotgun (WGS) entry which is preliminary data.</text>
</comment>
<gene>
    <name evidence="1" type="ORF">QYM36_004360</name>
</gene>
<dbReference type="Gene3D" id="2.40.50.140">
    <property type="entry name" value="Nucleic acid-binding proteins"/>
    <property type="match status" value="1"/>
</dbReference>
<dbReference type="Proteomes" id="UP001187531">
    <property type="component" value="Unassembled WGS sequence"/>
</dbReference>
<proteinExistence type="predicted"/>
<reference evidence="1" key="1">
    <citation type="submission" date="2023-07" db="EMBL/GenBank/DDBJ databases">
        <title>Chromosome-level genome assembly of Artemia franciscana.</title>
        <authorList>
            <person name="Jo E."/>
        </authorList>
    </citation>
    <scope>NUCLEOTIDE SEQUENCE</scope>
    <source>
        <tissue evidence="1">Whole body</tissue>
    </source>
</reference>
<sequence>MQLPSDLSYDLDSCSFVFFPYLQAPFRGNSLEKKASDVTKYCMTHELLADYTALSCIALGFMKVKIAGIVTCVPREQSEFKKAWSRLVIITDPSLEVVDEKGQEAIREMKAHLFSNEKDTYPEIHRGDIVFMKQVQCEISPFGPRPKPVDVRIFSSNDFTVVCCHPEINIADSHPRPSGRVLYTHQLKLGKFIYNWSRKKKQKLPLLFSQIPAVETVLQGQSVDYGHTASATFTNIPALVTTNGEACWRPYIFYLYSLSCDWCDINNTKVNKIVLTDGGIILPRDIDVAYSVKGKNLRMVTNLNFFLSEDFKEAFNVSVEPGHYYKFSNVYISDRFNAYYLSLDLLPVLNLMKNSEVQEINRNHHMAALIRERLNELPEVIESYENFWKCAYSTVEDSQGSIPTSSADL</sequence>